<gene>
    <name evidence="25" type="primary">LOC111275764</name>
</gene>
<keyword evidence="5 19" id="KW-0812">Transmembrane</keyword>
<keyword evidence="14" id="KW-0325">Glycoprotein</keyword>
<evidence type="ECO:0000259" key="23">
    <source>
        <dbReference type="PROSITE" id="PS50948"/>
    </source>
</evidence>
<keyword evidence="10 19" id="KW-1133">Transmembrane helix</keyword>
<dbReference type="FunFam" id="3.30.200.20:FF:000195">
    <property type="entry name" value="G-type lectin S-receptor-like serine/threonine-protein kinase"/>
    <property type="match status" value="1"/>
</dbReference>
<keyword evidence="24" id="KW-1185">Reference proteome</keyword>
<evidence type="ECO:0000256" key="5">
    <source>
        <dbReference type="ARBA" id="ARBA00022692"/>
    </source>
</evidence>
<keyword evidence="7 17" id="KW-0547">Nucleotide-binding</keyword>
<keyword evidence="4 17" id="KW-0808">Transferase</keyword>
<evidence type="ECO:0000256" key="6">
    <source>
        <dbReference type="ARBA" id="ARBA00022729"/>
    </source>
</evidence>
<dbReference type="InterPro" id="IPR008271">
    <property type="entry name" value="Ser/Thr_kinase_AS"/>
</dbReference>
<dbReference type="Pfam" id="PF11883">
    <property type="entry name" value="DUF3403"/>
    <property type="match status" value="1"/>
</dbReference>
<evidence type="ECO:0000256" key="17">
    <source>
        <dbReference type="PIRNR" id="PIRNR000641"/>
    </source>
</evidence>
<evidence type="ECO:0000256" key="4">
    <source>
        <dbReference type="ARBA" id="ARBA00022679"/>
    </source>
</evidence>
<dbReference type="PROSITE" id="PS00108">
    <property type="entry name" value="PROTEIN_KINASE_ST"/>
    <property type="match status" value="1"/>
</dbReference>
<dbReference type="InterPro" id="IPR017441">
    <property type="entry name" value="Protein_kinase_ATP_BS"/>
</dbReference>
<dbReference type="PANTHER" id="PTHR32444">
    <property type="entry name" value="BULB-TYPE LECTIN DOMAIN-CONTAINING PROTEIN"/>
    <property type="match status" value="1"/>
</dbReference>
<evidence type="ECO:0000256" key="12">
    <source>
        <dbReference type="ARBA" id="ARBA00023157"/>
    </source>
</evidence>
<dbReference type="Gene3D" id="2.90.10.10">
    <property type="entry name" value="Bulb-type lectin domain"/>
    <property type="match status" value="1"/>
</dbReference>
<evidence type="ECO:0000256" key="11">
    <source>
        <dbReference type="ARBA" id="ARBA00023136"/>
    </source>
</evidence>
<evidence type="ECO:0000256" key="3">
    <source>
        <dbReference type="ARBA" id="ARBA00022553"/>
    </source>
</evidence>
<keyword evidence="11 19" id="KW-0472">Membrane</keyword>
<keyword evidence="13" id="KW-0675">Receptor</keyword>
<dbReference type="SMART" id="SM00108">
    <property type="entry name" value="B_lectin"/>
    <property type="match status" value="1"/>
</dbReference>
<dbReference type="InterPro" id="IPR021820">
    <property type="entry name" value="S-locus_recpt_kinase_C"/>
</dbReference>
<dbReference type="PROSITE" id="PS00107">
    <property type="entry name" value="PROTEIN_KINASE_ATP"/>
    <property type="match status" value="1"/>
</dbReference>
<feature type="chain" id="PRO_5028289660" description="Receptor-like serine/threonine-protein kinase" evidence="20">
    <location>
        <begin position="21"/>
        <end position="832"/>
    </location>
</feature>
<sequence>MEGFAILLLLLLLLCSFVISNLTVSIAVDTLNATNQSIRDGEMIVSLGGRFELGFFSPPSSTNRFVGIWYGNISVPTVVWVANREAPLQDLSGVLKLTNQGILVLLNHNGSTVWSSNSSRPARRPVAQLLDSGNLIVKEENDNNPENFLWQSFDYPCDTLLSGMKLGRNFITGLDRYLSSWKSLDDPSHGNFTYRYDIGGFPESVLRDGSVVIFRPGPWNGLRFSGAPGLKQNHLFTFEFVLNEKEVYFSYKLRNSSILSMMVLNSEGSWQRMKWIEETRSWEVYFRVQMDNCDNYALCSSYGSCNANKAPQYCSCLKGFVPKFPEKWNNKLWSNGCVRKTPLNCSSDGFLKHSGVKLPDSRQSWFNYSMNLEECKNLCKKDCSCTAYANLDIRNGGSGCLLWFVDLVDIRELTENGQEIYIRVAASELGMKPVILKLQQGKNERRRIAFICMFSIAVLILGLALVFYLWRMSCGKKPGLLTAVPESSSNVKNQKEGLELPLFDFATIACATGNFSTANKLGEGGFGSVYKGILKDGQEIAVKRLSRSSSQGLHEFKNEVLHIAKLKHRNLVKLLGCCIQGDEKMLIYEFMSNKSLDFFIFDQSQSISLDWPMRYHIINGIARGLLYLHQDSRQRIIHRDLKAGNVLLDHEMNPKISDFGMARSFEEKETTANTKNVVGTYGYMAPEYAIDGLYSIKSDVFSFGVLVLEIVSGKRNRGFCHPDHQLNLLGHAWRLFTAGEPMELISSPIRETCNPSEVLRSIHVGLLCVQQSSEDRPNMSNVVLMLGSHGPLPQPKQPGFFTERDLVESSSSSTSHKLLSSNDCTISQLEAR</sequence>
<evidence type="ECO:0000256" key="14">
    <source>
        <dbReference type="ARBA" id="ARBA00023180"/>
    </source>
</evidence>
<evidence type="ECO:0000313" key="25">
    <source>
        <dbReference type="RefSeq" id="XP_022717012.1"/>
    </source>
</evidence>
<evidence type="ECO:0000256" key="10">
    <source>
        <dbReference type="ARBA" id="ARBA00022989"/>
    </source>
</evidence>
<dbReference type="FunFam" id="2.90.10.30:FF:000003">
    <property type="entry name" value="Os04g0303100 protein"/>
    <property type="match status" value="1"/>
</dbReference>
<evidence type="ECO:0000256" key="2">
    <source>
        <dbReference type="ARBA" id="ARBA00022527"/>
    </source>
</evidence>
<dbReference type="GeneID" id="111275764"/>
<dbReference type="EC" id="2.7.11.1" evidence="17"/>
<comment type="catalytic activity">
    <reaction evidence="16 17">
        <text>L-seryl-[protein] + ATP = O-phospho-L-seryl-[protein] + ADP + H(+)</text>
        <dbReference type="Rhea" id="RHEA:17989"/>
        <dbReference type="Rhea" id="RHEA-COMP:9863"/>
        <dbReference type="Rhea" id="RHEA-COMP:11604"/>
        <dbReference type="ChEBI" id="CHEBI:15378"/>
        <dbReference type="ChEBI" id="CHEBI:29999"/>
        <dbReference type="ChEBI" id="CHEBI:30616"/>
        <dbReference type="ChEBI" id="CHEBI:83421"/>
        <dbReference type="ChEBI" id="CHEBI:456216"/>
        <dbReference type="EC" id="2.7.11.1"/>
    </reaction>
</comment>
<dbReference type="GO" id="GO:0048544">
    <property type="term" value="P:recognition of pollen"/>
    <property type="evidence" value="ECO:0007669"/>
    <property type="project" value="InterPro"/>
</dbReference>
<dbReference type="InterPro" id="IPR001480">
    <property type="entry name" value="Bulb-type_lectin_dom"/>
</dbReference>
<feature type="signal peptide" evidence="20">
    <location>
        <begin position="1"/>
        <end position="20"/>
    </location>
</feature>
<comment type="similarity">
    <text evidence="17">Belongs to the protein kinase superfamily. Ser/Thr protein kinase family.</text>
</comment>
<feature type="domain" description="Bulb-type lectin" evidence="22">
    <location>
        <begin position="29"/>
        <end position="150"/>
    </location>
</feature>
<feature type="binding site" evidence="18">
    <location>
        <position position="543"/>
    </location>
    <ligand>
        <name>ATP</name>
        <dbReference type="ChEBI" id="CHEBI:30616"/>
    </ligand>
</feature>
<keyword evidence="6 20" id="KW-0732">Signal</keyword>
<dbReference type="SMART" id="SM00473">
    <property type="entry name" value="PAN_AP"/>
    <property type="match status" value="1"/>
</dbReference>
<dbReference type="Pfam" id="PF00954">
    <property type="entry name" value="S_locus_glycop"/>
    <property type="match status" value="1"/>
</dbReference>
<protein>
    <recommendedName>
        <fullName evidence="17">Receptor-like serine/threonine-protein kinase</fullName>
        <ecNumber evidence="17">2.7.11.1</ecNumber>
    </recommendedName>
</protein>
<dbReference type="CDD" id="cd00028">
    <property type="entry name" value="B_lectin"/>
    <property type="match status" value="1"/>
</dbReference>
<dbReference type="PIRSF" id="PIRSF000641">
    <property type="entry name" value="SRK"/>
    <property type="match status" value="1"/>
</dbReference>
<reference evidence="25" key="1">
    <citation type="submission" date="2025-08" db="UniProtKB">
        <authorList>
            <consortium name="RefSeq"/>
        </authorList>
    </citation>
    <scope>IDENTIFICATION</scope>
    <source>
        <tissue evidence="25">Fruit stalk</tissue>
    </source>
</reference>
<dbReference type="CDD" id="cd01098">
    <property type="entry name" value="PAN_AP_plant"/>
    <property type="match status" value="1"/>
</dbReference>
<evidence type="ECO:0000313" key="24">
    <source>
        <dbReference type="Proteomes" id="UP000515121"/>
    </source>
</evidence>
<keyword evidence="8 17" id="KW-0418">Kinase</keyword>
<feature type="domain" description="Protein kinase" evidence="21">
    <location>
        <begin position="515"/>
        <end position="792"/>
    </location>
</feature>
<dbReference type="Gene3D" id="1.10.510.10">
    <property type="entry name" value="Transferase(Phosphotransferase) domain 1"/>
    <property type="match status" value="1"/>
</dbReference>
<name>A0A6P5WMK1_DURZI</name>
<dbReference type="FunFam" id="3.50.4.10:FF:000002">
    <property type="entry name" value="G-type lectin S-receptor-like serine/threonine-protein kinase"/>
    <property type="match status" value="1"/>
</dbReference>
<dbReference type="FunFam" id="2.90.10.10:FF:000004">
    <property type="entry name" value="G-type lectin S-receptor-like serine/threonine-protein kinase"/>
    <property type="match status" value="1"/>
</dbReference>
<evidence type="ECO:0000256" key="8">
    <source>
        <dbReference type="ARBA" id="ARBA00022777"/>
    </source>
</evidence>
<dbReference type="CDD" id="cd14066">
    <property type="entry name" value="STKc_IRAK"/>
    <property type="match status" value="1"/>
</dbReference>
<dbReference type="PROSITE" id="PS50948">
    <property type="entry name" value="PAN"/>
    <property type="match status" value="1"/>
</dbReference>
<dbReference type="AlphaFoldDB" id="A0A6P5WMK1"/>
<dbReference type="PROSITE" id="PS50927">
    <property type="entry name" value="BULB_LECTIN"/>
    <property type="match status" value="1"/>
</dbReference>
<comment type="catalytic activity">
    <reaction evidence="15 17">
        <text>L-threonyl-[protein] + ATP = O-phospho-L-threonyl-[protein] + ADP + H(+)</text>
        <dbReference type="Rhea" id="RHEA:46608"/>
        <dbReference type="Rhea" id="RHEA-COMP:11060"/>
        <dbReference type="Rhea" id="RHEA-COMP:11605"/>
        <dbReference type="ChEBI" id="CHEBI:15378"/>
        <dbReference type="ChEBI" id="CHEBI:30013"/>
        <dbReference type="ChEBI" id="CHEBI:30616"/>
        <dbReference type="ChEBI" id="CHEBI:61977"/>
        <dbReference type="ChEBI" id="CHEBI:456216"/>
        <dbReference type="EC" id="2.7.11.1"/>
    </reaction>
</comment>
<dbReference type="SMART" id="SM00220">
    <property type="entry name" value="S_TKc"/>
    <property type="match status" value="1"/>
</dbReference>
<evidence type="ECO:0000256" key="9">
    <source>
        <dbReference type="ARBA" id="ARBA00022840"/>
    </source>
</evidence>
<comment type="subcellular location">
    <subcellularLocation>
        <location evidence="1">Membrane</location>
        <topology evidence="1">Single-pass type I membrane protein</topology>
    </subcellularLocation>
</comment>
<dbReference type="GO" id="GO:0004674">
    <property type="term" value="F:protein serine/threonine kinase activity"/>
    <property type="evidence" value="ECO:0007669"/>
    <property type="project" value="UniProtKB-KW"/>
</dbReference>
<dbReference type="InterPro" id="IPR003609">
    <property type="entry name" value="Pan_app"/>
</dbReference>
<evidence type="ECO:0000256" key="13">
    <source>
        <dbReference type="ARBA" id="ARBA00023170"/>
    </source>
</evidence>
<dbReference type="SUPFAM" id="SSF51110">
    <property type="entry name" value="alpha-D-mannose-specific plant lectins"/>
    <property type="match status" value="1"/>
</dbReference>
<dbReference type="InterPro" id="IPR001245">
    <property type="entry name" value="Ser-Thr/Tyr_kinase_cat_dom"/>
</dbReference>
<dbReference type="SUPFAM" id="SSF56112">
    <property type="entry name" value="Protein kinase-like (PK-like)"/>
    <property type="match status" value="1"/>
</dbReference>
<feature type="transmembrane region" description="Helical" evidence="19">
    <location>
        <begin position="448"/>
        <end position="470"/>
    </location>
</feature>
<organism evidence="24 25">
    <name type="scientific">Durio zibethinus</name>
    <name type="common">Durian</name>
    <dbReference type="NCBI Taxonomy" id="66656"/>
    <lineage>
        <taxon>Eukaryota</taxon>
        <taxon>Viridiplantae</taxon>
        <taxon>Streptophyta</taxon>
        <taxon>Embryophyta</taxon>
        <taxon>Tracheophyta</taxon>
        <taxon>Spermatophyta</taxon>
        <taxon>Magnoliopsida</taxon>
        <taxon>eudicotyledons</taxon>
        <taxon>Gunneridae</taxon>
        <taxon>Pentapetalae</taxon>
        <taxon>rosids</taxon>
        <taxon>malvids</taxon>
        <taxon>Malvales</taxon>
        <taxon>Malvaceae</taxon>
        <taxon>Helicteroideae</taxon>
        <taxon>Durio</taxon>
    </lineage>
</organism>
<dbReference type="InterPro" id="IPR036426">
    <property type="entry name" value="Bulb-type_lectin_dom_sf"/>
</dbReference>
<evidence type="ECO:0000256" key="19">
    <source>
        <dbReference type="SAM" id="Phobius"/>
    </source>
</evidence>
<dbReference type="Pfam" id="PF07714">
    <property type="entry name" value="PK_Tyr_Ser-Thr"/>
    <property type="match status" value="1"/>
</dbReference>
<dbReference type="Proteomes" id="UP000515121">
    <property type="component" value="Unplaced"/>
</dbReference>
<dbReference type="Gene3D" id="3.50.4.10">
    <property type="entry name" value="Hepatocyte Growth Factor"/>
    <property type="match status" value="1"/>
</dbReference>
<dbReference type="GO" id="GO:0016020">
    <property type="term" value="C:membrane"/>
    <property type="evidence" value="ECO:0007669"/>
    <property type="project" value="UniProtKB-SubCell"/>
</dbReference>
<dbReference type="PANTHER" id="PTHR32444:SF183">
    <property type="entry name" value="APPLE DOMAIN-CONTAINING PROTEIN"/>
    <property type="match status" value="1"/>
</dbReference>
<evidence type="ECO:0000256" key="7">
    <source>
        <dbReference type="ARBA" id="ARBA00022741"/>
    </source>
</evidence>
<dbReference type="InterPro" id="IPR000858">
    <property type="entry name" value="S_locus_glycoprot_dom"/>
</dbReference>
<dbReference type="Pfam" id="PF01453">
    <property type="entry name" value="B_lectin"/>
    <property type="match status" value="1"/>
</dbReference>
<dbReference type="Gene3D" id="3.30.200.20">
    <property type="entry name" value="Phosphorylase Kinase, domain 1"/>
    <property type="match status" value="1"/>
</dbReference>
<dbReference type="GO" id="GO:0005524">
    <property type="term" value="F:ATP binding"/>
    <property type="evidence" value="ECO:0007669"/>
    <property type="project" value="UniProtKB-UniRule"/>
</dbReference>
<dbReference type="PROSITE" id="PS50011">
    <property type="entry name" value="PROTEIN_KINASE_DOM"/>
    <property type="match status" value="1"/>
</dbReference>
<dbReference type="InterPro" id="IPR024171">
    <property type="entry name" value="SRK-like_kinase"/>
</dbReference>
<dbReference type="RefSeq" id="XP_022717012.1">
    <property type="nucleotide sequence ID" value="XM_022861277.1"/>
</dbReference>
<evidence type="ECO:0000256" key="20">
    <source>
        <dbReference type="SAM" id="SignalP"/>
    </source>
</evidence>
<evidence type="ECO:0000259" key="22">
    <source>
        <dbReference type="PROSITE" id="PS50927"/>
    </source>
</evidence>
<evidence type="ECO:0000259" key="21">
    <source>
        <dbReference type="PROSITE" id="PS50011"/>
    </source>
</evidence>
<evidence type="ECO:0000256" key="15">
    <source>
        <dbReference type="ARBA" id="ARBA00047899"/>
    </source>
</evidence>
<dbReference type="FunFam" id="1.10.510.10:FF:000060">
    <property type="entry name" value="G-type lectin S-receptor-like serine/threonine-protein kinase"/>
    <property type="match status" value="1"/>
</dbReference>
<keyword evidence="12" id="KW-1015">Disulfide bond</keyword>
<evidence type="ECO:0000256" key="1">
    <source>
        <dbReference type="ARBA" id="ARBA00004479"/>
    </source>
</evidence>
<dbReference type="Pfam" id="PF08276">
    <property type="entry name" value="PAN_2"/>
    <property type="match status" value="1"/>
</dbReference>
<dbReference type="OrthoDB" id="785331at2759"/>
<keyword evidence="9 17" id="KW-0067">ATP-binding</keyword>
<evidence type="ECO:0000256" key="18">
    <source>
        <dbReference type="PROSITE-ProRule" id="PRU10141"/>
    </source>
</evidence>
<dbReference type="InterPro" id="IPR000719">
    <property type="entry name" value="Prot_kinase_dom"/>
</dbReference>
<proteinExistence type="inferred from homology"/>
<dbReference type="InterPro" id="IPR011009">
    <property type="entry name" value="Kinase-like_dom_sf"/>
</dbReference>
<keyword evidence="2 17" id="KW-0723">Serine/threonine-protein kinase</keyword>
<feature type="domain" description="Apple" evidence="23">
    <location>
        <begin position="345"/>
        <end position="426"/>
    </location>
</feature>
<keyword evidence="3" id="KW-0597">Phosphoprotein</keyword>
<accession>A0A6P5WMK1</accession>
<evidence type="ECO:0000256" key="16">
    <source>
        <dbReference type="ARBA" id="ARBA00048679"/>
    </source>
</evidence>